<dbReference type="RefSeq" id="WP_055215651.1">
    <property type="nucleotide sequence ID" value="NZ_CZBU01000003.1"/>
</dbReference>
<organism evidence="2 3">
    <name type="scientific">Lachnospira eligens</name>
    <dbReference type="NCBI Taxonomy" id="39485"/>
    <lineage>
        <taxon>Bacteria</taxon>
        <taxon>Bacillati</taxon>
        <taxon>Bacillota</taxon>
        <taxon>Clostridia</taxon>
        <taxon>Lachnospirales</taxon>
        <taxon>Lachnospiraceae</taxon>
        <taxon>Lachnospira</taxon>
    </lineage>
</organism>
<accession>A0A174Z009</accession>
<keyword evidence="1" id="KW-0812">Transmembrane</keyword>
<feature type="transmembrane region" description="Helical" evidence="1">
    <location>
        <begin position="100"/>
        <end position="120"/>
    </location>
</feature>
<protein>
    <submittedName>
        <fullName evidence="2">Uncharacterized protein</fullName>
    </submittedName>
</protein>
<evidence type="ECO:0000313" key="3">
    <source>
        <dbReference type="Proteomes" id="UP000095621"/>
    </source>
</evidence>
<dbReference type="EMBL" id="CZBU01000003">
    <property type="protein sequence ID" value="CUQ77341.1"/>
    <property type="molecule type" value="Genomic_DNA"/>
</dbReference>
<gene>
    <name evidence="2" type="ORF">ERS852490_01516</name>
</gene>
<sequence length="123" mass="14001">MKVIKNMLLEIVTLVLLVINLYMFFIQSGIARIQQTTQEEFDAFWRTLSILSLIILIIVVMVYIVSVKVFKRTIGKTLLGVVILLTVNVIILVLTNATTVIIFVAAVLYIVYLVQTIVNIRKF</sequence>
<evidence type="ECO:0000313" key="2">
    <source>
        <dbReference type="EMBL" id="CUQ77341.1"/>
    </source>
</evidence>
<keyword evidence="1" id="KW-1133">Transmembrane helix</keyword>
<evidence type="ECO:0000256" key="1">
    <source>
        <dbReference type="SAM" id="Phobius"/>
    </source>
</evidence>
<dbReference type="Proteomes" id="UP000095621">
    <property type="component" value="Unassembled WGS sequence"/>
</dbReference>
<feature type="transmembrane region" description="Helical" evidence="1">
    <location>
        <begin position="77"/>
        <end position="94"/>
    </location>
</feature>
<reference evidence="2 3" key="1">
    <citation type="submission" date="2015-09" db="EMBL/GenBank/DDBJ databases">
        <authorList>
            <consortium name="Pathogen Informatics"/>
        </authorList>
    </citation>
    <scope>NUCLEOTIDE SEQUENCE [LARGE SCALE GENOMIC DNA]</scope>
    <source>
        <strain evidence="2 3">2789STDY5834875</strain>
    </source>
</reference>
<feature type="transmembrane region" description="Helical" evidence="1">
    <location>
        <begin position="7"/>
        <end position="31"/>
    </location>
</feature>
<dbReference type="AlphaFoldDB" id="A0A174Z009"/>
<proteinExistence type="predicted"/>
<feature type="transmembrane region" description="Helical" evidence="1">
    <location>
        <begin position="43"/>
        <end position="65"/>
    </location>
</feature>
<keyword evidence="1" id="KW-0472">Membrane</keyword>
<name>A0A174Z009_9FIRM</name>